<keyword evidence="1" id="KW-0472">Membrane</keyword>
<proteinExistence type="predicted"/>
<evidence type="ECO:0000256" key="1">
    <source>
        <dbReference type="SAM" id="Phobius"/>
    </source>
</evidence>
<feature type="transmembrane region" description="Helical" evidence="1">
    <location>
        <begin position="26"/>
        <end position="44"/>
    </location>
</feature>
<keyword evidence="1" id="KW-0812">Transmembrane</keyword>
<dbReference type="AlphaFoldDB" id="A0A7S2N0V6"/>
<sequence length="259" mass="29259">MFDQELKAQLNSALGERLRAFMKCTVRLLVFWAFALVAYQAFLLPGFGRLYVFFVIVRTLVHLVWAVIWLLIWKLSVMRIDGLRDRLRSHGTRMHAGDMAGCWPQVTRDYKAAVKIVDGLWRTSHVSLVQAFSFAYNITVSTFVMGVSQAIDPTRPANGPLGVFIMVYHTIIMCVALFLWARINSRCVSMKRASESLLYLAREHLGTVCREDTLDHLCFLEAVEEIPCGVEIDGVGLVSFKYVTPLLRIISIGIPVMVG</sequence>
<accession>A0A7S2N0V6</accession>
<protein>
    <submittedName>
        <fullName evidence="2">Uncharacterized protein</fullName>
    </submittedName>
</protein>
<feature type="transmembrane region" description="Helical" evidence="1">
    <location>
        <begin position="163"/>
        <end position="183"/>
    </location>
</feature>
<organism evidence="2">
    <name type="scientific">Zooxanthella nutricula</name>
    <dbReference type="NCBI Taxonomy" id="1333877"/>
    <lineage>
        <taxon>Eukaryota</taxon>
        <taxon>Sar</taxon>
        <taxon>Alveolata</taxon>
        <taxon>Dinophyceae</taxon>
        <taxon>Peridiniales</taxon>
        <taxon>Peridiniales incertae sedis</taxon>
        <taxon>Zooxanthella</taxon>
    </lineage>
</organism>
<dbReference type="EMBL" id="HBGW01011963">
    <property type="protein sequence ID" value="CAD9513921.1"/>
    <property type="molecule type" value="Transcribed_RNA"/>
</dbReference>
<name>A0A7S2N0V6_9DINO</name>
<feature type="transmembrane region" description="Helical" evidence="1">
    <location>
        <begin position="131"/>
        <end position="151"/>
    </location>
</feature>
<evidence type="ECO:0000313" key="2">
    <source>
        <dbReference type="EMBL" id="CAD9513921.1"/>
    </source>
</evidence>
<reference evidence="2" key="1">
    <citation type="submission" date="2021-01" db="EMBL/GenBank/DDBJ databases">
        <authorList>
            <person name="Corre E."/>
            <person name="Pelletier E."/>
            <person name="Niang G."/>
            <person name="Scheremetjew M."/>
            <person name="Finn R."/>
            <person name="Kale V."/>
            <person name="Holt S."/>
            <person name="Cochrane G."/>
            <person name="Meng A."/>
            <person name="Brown T."/>
            <person name="Cohen L."/>
        </authorList>
    </citation>
    <scope>NUCLEOTIDE SEQUENCE</scope>
    <source>
        <strain evidence="2">RCC3387</strain>
    </source>
</reference>
<keyword evidence="1" id="KW-1133">Transmembrane helix</keyword>
<gene>
    <name evidence="2" type="ORF">BRAN1462_LOCUS7590</name>
</gene>
<feature type="transmembrane region" description="Helical" evidence="1">
    <location>
        <begin position="50"/>
        <end position="72"/>
    </location>
</feature>